<dbReference type="InterPro" id="IPR051541">
    <property type="entry name" value="PTS_SugarTrans_NitroReg"/>
</dbReference>
<evidence type="ECO:0000313" key="3">
    <source>
        <dbReference type="EMBL" id="MBN4066711.1"/>
    </source>
</evidence>
<dbReference type="PROSITE" id="PS51094">
    <property type="entry name" value="PTS_EIIA_TYPE_2"/>
    <property type="match status" value="1"/>
</dbReference>
<proteinExistence type="inferred from homology"/>
<dbReference type="InterPro" id="IPR010093">
    <property type="entry name" value="SinI_DNA-bd"/>
</dbReference>
<dbReference type="Pfam" id="PF12728">
    <property type="entry name" value="HTH_17"/>
    <property type="match status" value="1"/>
</dbReference>
<dbReference type="NCBIfam" id="TIGR01764">
    <property type="entry name" value="excise"/>
    <property type="match status" value="1"/>
</dbReference>
<comment type="similarity">
    <text evidence="1">Belongs to the EUO family.</text>
</comment>
<dbReference type="EMBL" id="JAFITR010000018">
    <property type="protein sequence ID" value="MBN4066711.1"/>
    <property type="molecule type" value="Genomic_DNA"/>
</dbReference>
<dbReference type="Gene3D" id="3.40.930.10">
    <property type="entry name" value="Mannitol-specific EII, Chain A"/>
    <property type="match status" value="1"/>
</dbReference>
<dbReference type="PANTHER" id="PTHR47738">
    <property type="entry name" value="PTS SYSTEM FRUCTOSE-LIKE EIIA COMPONENT-RELATED"/>
    <property type="match status" value="1"/>
</dbReference>
<dbReference type="InterPro" id="IPR009061">
    <property type="entry name" value="DNA-bd_dom_put_sf"/>
</dbReference>
<sequence length="238" mass="27595">MDLDLTDVSDLLNVTEETVTRWLQDGKIPSYRLNNECRFNRNEVENWVLTFHTESNEKQQHSNNGSVSFATELQEGKAKNPRGISQFNLYRAVNKGGIYKDVPGKSKEEVIKNAVLSIVQHLDLDATSLTELLLDREKLMPTALNEGIAMPHTRDFLLETHFDIVSVVYPKQPINYGALDKKPVTVLFFLFACDDRRHLQLLAKVAHFTSEQRNRKFLHTKPTREELLQNIREWENRF</sequence>
<reference evidence="3 4" key="1">
    <citation type="submission" date="2021-02" db="EMBL/GenBank/DDBJ databases">
        <title>Activity-based single-cell genomes from oceanic crustal fluid captures similar information to metagenomic and metatranscriptomic surveys with orders of magnitude less sampling.</title>
        <authorList>
            <person name="D'Angelo T.S."/>
            <person name="Orcutt B.N."/>
        </authorList>
    </citation>
    <scope>NUCLEOTIDE SEQUENCE [LARGE SCALE GENOMIC DNA]</scope>
    <source>
        <strain evidence="3">AH-315-G07</strain>
    </source>
</reference>
<dbReference type="Gene3D" id="1.10.10.10">
    <property type="entry name" value="Winged helix-like DNA-binding domain superfamily/Winged helix DNA-binding domain"/>
    <property type="match status" value="1"/>
</dbReference>
<accession>A0ABS3APT7</accession>
<dbReference type="InterPro" id="IPR041657">
    <property type="entry name" value="HTH_17"/>
</dbReference>
<dbReference type="SUPFAM" id="SSF46955">
    <property type="entry name" value="Putative DNA-binding domain"/>
    <property type="match status" value="1"/>
</dbReference>
<evidence type="ECO:0000256" key="1">
    <source>
        <dbReference type="ARBA" id="ARBA00007034"/>
    </source>
</evidence>
<keyword evidence="3" id="KW-0762">Sugar transport</keyword>
<comment type="caution">
    <text evidence="3">The sequence shown here is derived from an EMBL/GenBank/DDBJ whole genome shotgun (WGS) entry which is preliminary data.</text>
</comment>
<dbReference type="Proteomes" id="UP000722121">
    <property type="component" value="Unassembled WGS sequence"/>
</dbReference>
<evidence type="ECO:0000259" key="2">
    <source>
        <dbReference type="PROSITE" id="PS51094"/>
    </source>
</evidence>
<dbReference type="PANTHER" id="PTHR47738:SF1">
    <property type="entry name" value="NITROGEN REGULATORY PROTEIN"/>
    <property type="match status" value="1"/>
</dbReference>
<gene>
    <name evidence="3" type="ORF">JYU14_01350</name>
</gene>
<evidence type="ECO:0000313" key="4">
    <source>
        <dbReference type="Proteomes" id="UP000722121"/>
    </source>
</evidence>
<organism evidence="3 4">
    <name type="scientific">Simkania negevensis</name>
    <dbReference type="NCBI Taxonomy" id="83561"/>
    <lineage>
        <taxon>Bacteria</taxon>
        <taxon>Pseudomonadati</taxon>
        <taxon>Chlamydiota</taxon>
        <taxon>Chlamydiia</taxon>
        <taxon>Parachlamydiales</taxon>
        <taxon>Simkaniaceae</taxon>
        <taxon>Simkania</taxon>
    </lineage>
</organism>
<feature type="domain" description="PTS EIIA type-2" evidence="2">
    <location>
        <begin position="91"/>
        <end position="234"/>
    </location>
</feature>
<dbReference type="InterPro" id="IPR002178">
    <property type="entry name" value="PTS_EIIA_type-2_dom"/>
</dbReference>
<protein>
    <submittedName>
        <fullName evidence="3">PTS sugar transporter subunit IIA</fullName>
    </submittedName>
</protein>
<dbReference type="Pfam" id="PF00359">
    <property type="entry name" value="PTS_EIIA_2"/>
    <property type="match status" value="1"/>
</dbReference>
<dbReference type="InterPro" id="IPR036388">
    <property type="entry name" value="WH-like_DNA-bd_sf"/>
</dbReference>
<keyword evidence="4" id="KW-1185">Reference proteome</keyword>
<dbReference type="CDD" id="cd00211">
    <property type="entry name" value="PTS_IIA_fru"/>
    <property type="match status" value="1"/>
</dbReference>
<keyword evidence="3" id="KW-0813">Transport</keyword>
<dbReference type="InterPro" id="IPR016152">
    <property type="entry name" value="PTrfase/Anion_transptr"/>
</dbReference>
<name>A0ABS3APT7_9BACT</name>
<dbReference type="SUPFAM" id="SSF55804">
    <property type="entry name" value="Phoshotransferase/anion transport protein"/>
    <property type="match status" value="1"/>
</dbReference>